<keyword evidence="2" id="KW-1003">Cell membrane</keyword>
<dbReference type="NCBIfam" id="TIGR02978">
    <property type="entry name" value="phageshock_pspC"/>
    <property type="match status" value="1"/>
</dbReference>
<dbReference type="PANTHER" id="PTHR33885:SF3">
    <property type="entry name" value="PHAGE SHOCK PROTEIN C"/>
    <property type="match status" value="1"/>
</dbReference>
<reference evidence="8 9" key="1">
    <citation type="submission" date="2021-07" db="EMBL/GenBank/DDBJ databases">
        <title>Alteriqipengyuania abyssalis NZ-12B nov, sp.nov isolated from deep sea sponge in pacific ocean.</title>
        <authorList>
            <person name="Tareen S."/>
            <person name="Wink J."/>
        </authorList>
    </citation>
    <scope>NUCLEOTIDE SEQUENCE [LARGE SCALE GENOMIC DNA]</scope>
    <source>
        <strain evidence="8 9">NZ-12B</strain>
    </source>
</reference>
<dbReference type="Proteomes" id="UP000759298">
    <property type="component" value="Unassembled WGS sequence"/>
</dbReference>
<evidence type="ECO:0000313" key="8">
    <source>
        <dbReference type="EMBL" id="MBY8335736.1"/>
    </source>
</evidence>
<protein>
    <submittedName>
        <fullName evidence="8">Envelope stress response membrane protein PspC</fullName>
    </submittedName>
</protein>
<evidence type="ECO:0000256" key="2">
    <source>
        <dbReference type="ARBA" id="ARBA00022475"/>
    </source>
</evidence>
<evidence type="ECO:0000256" key="6">
    <source>
        <dbReference type="SAM" id="Phobius"/>
    </source>
</evidence>
<organism evidence="8 9">
    <name type="scientific">Alteriqipengyuania abyssalis</name>
    <dbReference type="NCBI Taxonomy" id="2860200"/>
    <lineage>
        <taxon>Bacteria</taxon>
        <taxon>Pseudomonadati</taxon>
        <taxon>Pseudomonadota</taxon>
        <taxon>Alphaproteobacteria</taxon>
        <taxon>Sphingomonadales</taxon>
        <taxon>Erythrobacteraceae</taxon>
        <taxon>Alteriqipengyuania</taxon>
    </lineage>
</organism>
<keyword evidence="5 6" id="KW-0472">Membrane</keyword>
<dbReference type="InterPro" id="IPR014320">
    <property type="entry name" value="Phageshock_PspC"/>
</dbReference>
<evidence type="ECO:0000256" key="1">
    <source>
        <dbReference type="ARBA" id="ARBA00004162"/>
    </source>
</evidence>
<evidence type="ECO:0000313" key="9">
    <source>
        <dbReference type="Proteomes" id="UP000759298"/>
    </source>
</evidence>
<dbReference type="Pfam" id="PF04024">
    <property type="entry name" value="PspC"/>
    <property type="match status" value="1"/>
</dbReference>
<proteinExistence type="predicted"/>
<dbReference type="InterPro" id="IPR007168">
    <property type="entry name" value="Phageshock_PspC_N"/>
</dbReference>
<gene>
    <name evidence="8" type="primary">pspC</name>
    <name evidence="8" type="ORF">KYN89_01620</name>
</gene>
<accession>A0ABS7P9R4</accession>
<comment type="subcellular location">
    <subcellularLocation>
        <location evidence="1">Cell membrane</location>
        <topology evidence="1">Single-pass membrane protein</topology>
    </subcellularLocation>
</comment>
<evidence type="ECO:0000259" key="7">
    <source>
        <dbReference type="Pfam" id="PF04024"/>
    </source>
</evidence>
<sequence>MNTSRTTLYKDKQNAKLMGVCAGLADYTGIDALWWRLAWAVSTIAGAAPVTLPAYLIMGLLLNHKPEQFYTADRQEQKYWQGVRANPKRTAREIRGKLREIDRRLANVEEHYVSSNPRLDAEIERLR</sequence>
<evidence type="ECO:0000256" key="5">
    <source>
        <dbReference type="ARBA" id="ARBA00023136"/>
    </source>
</evidence>
<comment type="caution">
    <text evidence="8">The sequence shown here is derived from an EMBL/GenBank/DDBJ whole genome shotgun (WGS) entry which is preliminary data.</text>
</comment>
<dbReference type="PANTHER" id="PTHR33885">
    <property type="entry name" value="PHAGE SHOCK PROTEIN C"/>
    <property type="match status" value="1"/>
</dbReference>
<keyword evidence="4 6" id="KW-1133">Transmembrane helix</keyword>
<dbReference type="EMBL" id="JAHWXP010000001">
    <property type="protein sequence ID" value="MBY8335736.1"/>
    <property type="molecule type" value="Genomic_DNA"/>
</dbReference>
<keyword evidence="9" id="KW-1185">Reference proteome</keyword>
<feature type="transmembrane region" description="Helical" evidence="6">
    <location>
        <begin position="37"/>
        <end position="62"/>
    </location>
</feature>
<dbReference type="RefSeq" id="WP_222823505.1">
    <property type="nucleotide sequence ID" value="NZ_JAHWXP010000001.1"/>
</dbReference>
<name>A0ABS7P9R4_9SPHN</name>
<feature type="domain" description="Phage shock protein PspC N-terminal" evidence="7">
    <location>
        <begin position="7"/>
        <end position="63"/>
    </location>
</feature>
<evidence type="ECO:0000256" key="4">
    <source>
        <dbReference type="ARBA" id="ARBA00022989"/>
    </source>
</evidence>
<evidence type="ECO:0000256" key="3">
    <source>
        <dbReference type="ARBA" id="ARBA00022692"/>
    </source>
</evidence>
<dbReference type="InterPro" id="IPR052027">
    <property type="entry name" value="PspC"/>
</dbReference>
<keyword evidence="3 6" id="KW-0812">Transmembrane</keyword>